<dbReference type="Proteomes" id="UP000199039">
    <property type="component" value="Unassembled WGS sequence"/>
</dbReference>
<dbReference type="AlphaFoldDB" id="A0A1G6NKE7"/>
<evidence type="ECO:0000256" key="2">
    <source>
        <dbReference type="SAM" id="MobiDB-lite"/>
    </source>
</evidence>
<dbReference type="PANTHER" id="PTHR21666:SF289">
    <property type="entry name" value="L-ALA--D-GLU ENDOPEPTIDASE"/>
    <property type="match status" value="1"/>
</dbReference>
<dbReference type="InterPro" id="IPR050570">
    <property type="entry name" value="Cell_wall_metabolism_enzyme"/>
</dbReference>
<evidence type="ECO:0000313" key="5">
    <source>
        <dbReference type="Proteomes" id="UP000199039"/>
    </source>
</evidence>
<feature type="region of interest" description="Disordered" evidence="2">
    <location>
        <begin position="19"/>
        <end position="52"/>
    </location>
</feature>
<reference evidence="4 5" key="1">
    <citation type="submission" date="2016-09" db="EMBL/GenBank/DDBJ databases">
        <authorList>
            <person name="Capua I."/>
            <person name="De Benedictis P."/>
            <person name="Joannis T."/>
            <person name="Lombin L.H."/>
            <person name="Cattoli G."/>
        </authorList>
    </citation>
    <scope>NUCLEOTIDE SEQUENCE [LARGE SCALE GENOMIC DNA]</scope>
    <source>
        <strain evidence="4 5">ISLP-3</strain>
    </source>
</reference>
<feature type="compositionally biased region" description="Basic and acidic residues" evidence="2">
    <location>
        <begin position="28"/>
        <end position="38"/>
    </location>
</feature>
<proteinExistence type="predicted"/>
<gene>
    <name evidence="4" type="ORF">SAMN05216410_2166</name>
</gene>
<name>A0A1G6NKE7_9MICO</name>
<evidence type="ECO:0000259" key="3">
    <source>
        <dbReference type="Pfam" id="PF01551"/>
    </source>
</evidence>
<evidence type="ECO:0000313" key="4">
    <source>
        <dbReference type="EMBL" id="SDC68189.1"/>
    </source>
</evidence>
<dbReference type="PANTHER" id="PTHR21666">
    <property type="entry name" value="PEPTIDASE-RELATED"/>
    <property type="match status" value="1"/>
</dbReference>
<protein>
    <submittedName>
        <fullName evidence="4">Peptidase family M23</fullName>
    </submittedName>
</protein>
<dbReference type="InterPro" id="IPR011055">
    <property type="entry name" value="Dup_hybrid_motif"/>
</dbReference>
<dbReference type="Gene3D" id="2.70.70.10">
    <property type="entry name" value="Glucose Permease (Domain IIA)"/>
    <property type="match status" value="1"/>
</dbReference>
<dbReference type="GO" id="GO:0004222">
    <property type="term" value="F:metalloendopeptidase activity"/>
    <property type="evidence" value="ECO:0007669"/>
    <property type="project" value="TreeGrafter"/>
</dbReference>
<sequence length="248" mass="25167">MTIASISLPDFTPVEVQGYAQASPARARATERSGHDRSMYSGHPAKGFPRPSPAGPSAVLLALLLALSPTPALASAGSPSVVDQAVRGDPADAASGPDYILPIPAPAPLGRITRAELLDSGLLTRDFVDPGPRWGAGHRGVDLAAGAGTAVVAPAAGTVSFVGVVVDRPLVVITHADGLRSTLEPVTSDLPTGSQVGAGERIGSLAVEPSTHCAPAQCLHWGVRRGEDYVDPLILLGAVEAVILLPVG</sequence>
<keyword evidence="1" id="KW-0732">Signal</keyword>
<feature type="domain" description="M23ase beta-sheet core" evidence="3">
    <location>
        <begin position="137"/>
        <end position="232"/>
    </location>
</feature>
<dbReference type="InterPro" id="IPR016047">
    <property type="entry name" value="M23ase_b-sheet_dom"/>
</dbReference>
<dbReference type="STRING" id="1814289.SAMN05216410_2166"/>
<evidence type="ECO:0000256" key="1">
    <source>
        <dbReference type="ARBA" id="ARBA00022729"/>
    </source>
</evidence>
<dbReference type="EMBL" id="FMYH01000003">
    <property type="protein sequence ID" value="SDC68189.1"/>
    <property type="molecule type" value="Genomic_DNA"/>
</dbReference>
<dbReference type="SUPFAM" id="SSF51261">
    <property type="entry name" value="Duplicated hybrid motif"/>
    <property type="match status" value="1"/>
</dbReference>
<accession>A0A1G6NKE7</accession>
<keyword evidence="5" id="KW-1185">Reference proteome</keyword>
<organism evidence="4 5">
    <name type="scientific">Sanguibacter gelidistatuariae</name>
    <dbReference type="NCBI Taxonomy" id="1814289"/>
    <lineage>
        <taxon>Bacteria</taxon>
        <taxon>Bacillati</taxon>
        <taxon>Actinomycetota</taxon>
        <taxon>Actinomycetes</taxon>
        <taxon>Micrococcales</taxon>
        <taxon>Sanguibacteraceae</taxon>
        <taxon>Sanguibacter</taxon>
    </lineage>
</organism>
<dbReference type="Pfam" id="PF01551">
    <property type="entry name" value="Peptidase_M23"/>
    <property type="match status" value="1"/>
</dbReference>